<dbReference type="EMBL" id="MPIN01000002">
    <property type="protein sequence ID" value="OJH41407.1"/>
    <property type="molecule type" value="Genomic_DNA"/>
</dbReference>
<dbReference type="NCBIfam" id="TIGR02587">
    <property type="entry name" value="TIGR02587 family membrane protein"/>
    <property type="match status" value="1"/>
</dbReference>
<reference evidence="3 4" key="2">
    <citation type="submission" date="2016-12" db="EMBL/GenBank/DDBJ databases">
        <title>Draft Genome Sequence of Cystobacter ferrugineus Strain Cbfe23.</title>
        <authorList>
            <person name="Akbar S."/>
            <person name="Dowd S.E."/>
            <person name="Stevens D.C."/>
        </authorList>
    </citation>
    <scope>NUCLEOTIDE SEQUENCE [LARGE SCALE GENOMIC DNA]</scope>
    <source>
        <strain evidence="3 4">Cbfe23</strain>
    </source>
</reference>
<evidence type="ECO:0008006" key="5">
    <source>
        <dbReference type="Google" id="ProtNLM"/>
    </source>
</evidence>
<feature type="transmembrane region" description="Helical" evidence="2">
    <location>
        <begin position="243"/>
        <end position="265"/>
    </location>
</feature>
<keyword evidence="2" id="KW-0472">Membrane</keyword>
<feature type="transmembrane region" description="Helical" evidence="2">
    <location>
        <begin position="28"/>
        <end position="46"/>
    </location>
</feature>
<feature type="transmembrane region" description="Helical" evidence="2">
    <location>
        <begin position="175"/>
        <end position="192"/>
    </location>
</feature>
<feature type="transmembrane region" description="Helical" evidence="2">
    <location>
        <begin position="58"/>
        <end position="77"/>
    </location>
</feature>
<dbReference type="Proteomes" id="UP000182229">
    <property type="component" value="Unassembled WGS sequence"/>
</dbReference>
<feature type="transmembrane region" description="Helical" evidence="2">
    <location>
        <begin position="204"/>
        <end position="223"/>
    </location>
</feature>
<comment type="caution">
    <text evidence="3">The sequence shown here is derived from an EMBL/GenBank/DDBJ whole genome shotgun (WGS) entry which is preliminary data.</text>
</comment>
<protein>
    <recommendedName>
        <fullName evidence="5">TIGR02587 family membrane protein</fullName>
    </recommendedName>
</protein>
<dbReference type="InterPro" id="IPR013416">
    <property type="entry name" value="CHP02587_IM"/>
</dbReference>
<gene>
    <name evidence="3" type="ORF">BON30_11150</name>
</gene>
<dbReference type="InterPro" id="IPR024464">
    <property type="entry name" value="DUF2391"/>
</dbReference>
<feature type="transmembrane region" description="Helical" evidence="2">
    <location>
        <begin position="271"/>
        <end position="297"/>
    </location>
</feature>
<keyword evidence="2" id="KW-0812">Transmembrane</keyword>
<proteinExistence type="predicted"/>
<name>A0A1L9BGM0_9BACT</name>
<dbReference type="STRING" id="83449.BON30_11150"/>
<organism evidence="3 4">
    <name type="scientific">Cystobacter ferrugineus</name>
    <dbReference type="NCBI Taxonomy" id="83449"/>
    <lineage>
        <taxon>Bacteria</taxon>
        <taxon>Pseudomonadati</taxon>
        <taxon>Myxococcota</taxon>
        <taxon>Myxococcia</taxon>
        <taxon>Myxococcales</taxon>
        <taxon>Cystobacterineae</taxon>
        <taxon>Archangiaceae</taxon>
        <taxon>Cystobacter</taxon>
    </lineage>
</organism>
<evidence type="ECO:0000313" key="4">
    <source>
        <dbReference type="Proteomes" id="UP000182229"/>
    </source>
</evidence>
<dbReference type="Pfam" id="PF09622">
    <property type="entry name" value="DUF2391"/>
    <property type="match status" value="1"/>
</dbReference>
<keyword evidence="2" id="KW-1133">Transmembrane helix</keyword>
<dbReference type="OrthoDB" id="147125at2"/>
<evidence type="ECO:0000256" key="2">
    <source>
        <dbReference type="SAM" id="Phobius"/>
    </source>
</evidence>
<dbReference type="AlphaFoldDB" id="A0A1L9BGM0"/>
<reference evidence="4" key="1">
    <citation type="submission" date="2016-11" db="EMBL/GenBank/DDBJ databases">
        <authorList>
            <person name="Shukria A."/>
            <person name="Stevens D.C."/>
        </authorList>
    </citation>
    <scope>NUCLEOTIDE SEQUENCE [LARGE SCALE GENOMIC DNA]</scope>
    <source>
        <strain evidence="4">Cbfe23</strain>
    </source>
</reference>
<evidence type="ECO:0000313" key="3">
    <source>
        <dbReference type="EMBL" id="OJH41407.1"/>
    </source>
</evidence>
<keyword evidence="4" id="KW-1185">Reference proteome</keyword>
<sequence length="299" mass="31952">MDDARHEPERHASPERLRRPVTESLREYGRGIAGGLLFSLPLLYTMEVWWAGFITRPVHLLMYLLGTFVLLLGYNRYGGFRRDVNWSEVFTDSVEELGLGLLVSTAVLFLIGRLTADSSWPEVVGMVTVEAGTVAIGISVGSAQFGGGGGGGDEGGKEGDESEERDAADHVPGQLVIGFCGAVLFAANVAPTEEIVMIAVELTPVRLLGTALLSLLLGGLILYQLDFTGAHHFTRHRRLSDVLMGTVLTYALALASSALVLWFFGRFDGNGLSICVAQVVVLGFAGTLGASAGRLLIQS</sequence>
<evidence type="ECO:0000256" key="1">
    <source>
        <dbReference type="SAM" id="MobiDB-lite"/>
    </source>
</evidence>
<accession>A0A1L9BGM0</accession>
<feature type="compositionally biased region" description="Basic and acidic residues" evidence="1">
    <location>
        <begin position="154"/>
        <end position="165"/>
    </location>
</feature>
<feature type="transmembrane region" description="Helical" evidence="2">
    <location>
        <begin position="97"/>
        <end position="116"/>
    </location>
</feature>
<feature type="region of interest" description="Disordered" evidence="1">
    <location>
        <begin position="145"/>
        <end position="165"/>
    </location>
</feature>